<dbReference type="CDD" id="cd00090">
    <property type="entry name" value="HTH_ARSR"/>
    <property type="match status" value="1"/>
</dbReference>
<organism evidence="5 6">
    <name type="scientific">Aurantiacibacter luteus</name>
    <dbReference type="NCBI Taxonomy" id="1581420"/>
    <lineage>
        <taxon>Bacteria</taxon>
        <taxon>Pseudomonadati</taxon>
        <taxon>Pseudomonadota</taxon>
        <taxon>Alphaproteobacteria</taxon>
        <taxon>Sphingomonadales</taxon>
        <taxon>Erythrobacteraceae</taxon>
        <taxon>Aurantiacibacter</taxon>
    </lineage>
</organism>
<dbReference type="InterPro" id="IPR001845">
    <property type="entry name" value="HTH_ArsR_DNA-bd_dom"/>
</dbReference>
<dbReference type="GO" id="GO:0003677">
    <property type="term" value="F:DNA binding"/>
    <property type="evidence" value="ECO:0007669"/>
    <property type="project" value="UniProtKB-KW"/>
</dbReference>
<dbReference type="AlphaFoldDB" id="A0A0G9MZP2"/>
<feature type="domain" description="HTH arsR-type" evidence="4">
    <location>
        <begin position="5"/>
        <end position="99"/>
    </location>
</feature>
<dbReference type="GO" id="GO:0003700">
    <property type="term" value="F:DNA-binding transcription factor activity"/>
    <property type="evidence" value="ECO:0007669"/>
    <property type="project" value="InterPro"/>
</dbReference>
<keyword evidence="3" id="KW-0804">Transcription</keyword>
<dbReference type="InterPro" id="IPR051011">
    <property type="entry name" value="Metal_resp_trans_reg"/>
</dbReference>
<dbReference type="Proteomes" id="UP000053464">
    <property type="component" value="Unassembled WGS sequence"/>
</dbReference>
<dbReference type="InterPro" id="IPR036388">
    <property type="entry name" value="WH-like_DNA-bd_sf"/>
</dbReference>
<evidence type="ECO:0000256" key="3">
    <source>
        <dbReference type="ARBA" id="ARBA00023163"/>
    </source>
</evidence>
<dbReference type="EMBL" id="LBHB01000001">
    <property type="protein sequence ID" value="KLE36145.1"/>
    <property type="molecule type" value="Genomic_DNA"/>
</dbReference>
<dbReference type="SUPFAM" id="SSF46785">
    <property type="entry name" value="Winged helix' DNA-binding domain"/>
    <property type="match status" value="1"/>
</dbReference>
<dbReference type="PANTHER" id="PTHR43132:SF2">
    <property type="entry name" value="ARSENICAL RESISTANCE OPERON REPRESSOR ARSR-RELATED"/>
    <property type="match status" value="1"/>
</dbReference>
<dbReference type="PANTHER" id="PTHR43132">
    <property type="entry name" value="ARSENICAL RESISTANCE OPERON REPRESSOR ARSR-RELATED"/>
    <property type="match status" value="1"/>
</dbReference>
<reference evidence="5 6" key="1">
    <citation type="submission" date="2015-04" db="EMBL/GenBank/DDBJ databases">
        <title>The draft genome sequence of Erythrobacter luteus KA37.</title>
        <authorList>
            <person name="Zhuang L."/>
            <person name="Liu Y."/>
            <person name="Shao Z."/>
        </authorList>
    </citation>
    <scope>NUCLEOTIDE SEQUENCE [LARGE SCALE GENOMIC DNA]</scope>
    <source>
        <strain evidence="5 6">KA37</strain>
    </source>
</reference>
<dbReference type="PRINTS" id="PR00778">
    <property type="entry name" value="HTHARSR"/>
</dbReference>
<dbReference type="Gene3D" id="1.10.10.10">
    <property type="entry name" value="Winged helix-like DNA-binding domain superfamily/Winged helix DNA-binding domain"/>
    <property type="match status" value="1"/>
</dbReference>
<proteinExistence type="predicted"/>
<dbReference type="InterPro" id="IPR011991">
    <property type="entry name" value="ArsR-like_HTH"/>
</dbReference>
<name>A0A0G9MZP2_9SPHN</name>
<dbReference type="PATRIC" id="fig|1581420.6.peg.1223"/>
<keyword evidence="1" id="KW-0805">Transcription regulation</keyword>
<dbReference type="PROSITE" id="PS50987">
    <property type="entry name" value="HTH_ARSR_2"/>
    <property type="match status" value="1"/>
</dbReference>
<evidence type="ECO:0000256" key="2">
    <source>
        <dbReference type="ARBA" id="ARBA00023125"/>
    </source>
</evidence>
<sequence>MAADERFAGVHEASKLLKSLANESRLQILCLLCEGELSVGELCSHIPLSQSALSQHLALLRAEGLVTTRRDAQFVLYSLASPEARAVIETLHGLFCSAEARAKG</sequence>
<evidence type="ECO:0000259" key="4">
    <source>
        <dbReference type="PROSITE" id="PS50987"/>
    </source>
</evidence>
<evidence type="ECO:0000313" key="6">
    <source>
        <dbReference type="Proteomes" id="UP000053464"/>
    </source>
</evidence>
<comment type="caution">
    <text evidence="5">The sequence shown here is derived from an EMBL/GenBank/DDBJ whole genome shotgun (WGS) entry which is preliminary data.</text>
</comment>
<dbReference type="SMART" id="SM00418">
    <property type="entry name" value="HTH_ARSR"/>
    <property type="match status" value="1"/>
</dbReference>
<dbReference type="Pfam" id="PF01022">
    <property type="entry name" value="HTH_5"/>
    <property type="match status" value="1"/>
</dbReference>
<keyword evidence="2" id="KW-0238">DNA-binding</keyword>
<keyword evidence="6" id="KW-1185">Reference proteome</keyword>
<protein>
    <recommendedName>
        <fullName evidence="4">HTH arsR-type domain-containing protein</fullName>
    </recommendedName>
</protein>
<gene>
    <name evidence="5" type="ORF">AAW00_06050</name>
</gene>
<evidence type="ECO:0000256" key="1">
    <source>
        <dbReference type="ARBA" id="ARBA00023015"/>
    </source>
</evidence>
<accession>A0A0G9MZP2</accession>
<dbReference type="InterPro" id="IPR036390">
    <property type="entry name" value="WH_DNA-bd_sf"/>
</dbReference>
<evidence type="ECO:0000313" key="5">
    <source>
        <dbReference type="EMBL" id="KLE36145.1"/>
    </source>
</evidence>
<dbReference type="STRING" id="1581420.AAW00_06050"/>
<dbReference type="NCBIfam" id="NF033788">
    <property type="entry name" value="HTH_metalloreg"/>
    <property type="match status" value="1"/>
</dbReference>